<keyword evidence="8" id="KW-1185">Reference proteome</keyword>
<name>A0AAD1YXM9_9LAMI</name>
<dbReference type="Pfam" id="PF25512">
    <property type="entry name" value="zf-CCCH_AtC3H23"/>
    <property type="match status" value="1"/>
</dbReference>
<sequence length="324" mass="36830">MGSICAEMQHEFHHSHQLYSNKKSIEIPPRKLLDRRSTAAAVEFFMESPKAEAAISRRFLPYNNDDDEDDPYSADDFRMFEFKVRKCRRSRSHDWMDCPFAHPGEKARRRDPRKYNYTGTVCAEFRKGYCGKGDLCEYSHGVFESWLHPTRYRTEACKDGKNCQRKVCFFAHSARQLRTPSSVCIEKLQHNCCVHCHSITNSPTSTLLCMSNLSPPVSPGQNSPVFISASAGQPSYKDAMSDLMSSFKAMNVNDSSQGNFPWIDVNFLLDEQPRFILSPSTSSSTKFMNGNSKLFMDGDFCARNLMEDNSLGGPDLGWVNDLLT</sequence>
<dbReference type="InterPro" id="IPR045234">
    <property type="entry name" value="Unkempt-like"/>
</dbReference>
<evidence type="ECO:0000313" key="7">
    <source>
        <dbReference type="EMBL" id="CAI9759376.1"/>
    </source>
</evidence>
<evidence type="ECO:0000256" key="5">
    <source>
        <dbReference type="PROSITE-ProRule" id="PRU00723"/>
    </source>
</evidence>
<dbReference type="AlphaFoldDB" id="A0AAD1YXM9"/>
<evidence type="ECO:0000256" key="3">
    <source>
        <dbReference type="ARBA" id="ARBA00022833"/>
    </source>
</evidence>
<dbReference type="InterPro" id="IPR000571">
    <property type="entry name" value="Znf_CCCH"/>
</dbReference>
<keyword evidence="2 5" id="KW-0863">Zinc-finger</keyword>
<feature type="domain" description="C3H1-type" evidence="6">
    <location>
        <begin position="116"/>
        <end position="143"/>
    </location>
</feature>
<protein>
    <recommendedName>
        <fullName evidence="6">C3H1-type domain-containing protein</fullName>
    </recommendedName>
</protein>
<organism evidence="7 8">
    <name type="scientific">Fraxinus pennsylvanica</name>
    <dbReference type="NCBI Taxonomy" id="56036"/>
    <lineage>
        <taxon>Eukaryota</taxon>
        <taxon>Viridiplantae</taxon>
        <taxon>Streptophyta</taxon>
        <taxon>Embryophyta</taxon>
        <taxon>Tracheophyta</taxon>
        <taxon>Spermatophyta</taxon>
        <taxon>Magnoliopsida</taxon>
        <taxon>eudicotyledons</taxon>
        <taxon>Gunneridae</taxon>
        <taxon>Pentapetalae</taxon>
        <taxon>asterids</taxon>
        <taxon>lamiids</taxon>
        <taxon>Lamiales</taxon>
        <taxon>Oleaceae</taxon>
        <taxon>Oleeae</taxon>
        <taxon>Fraxinus</taxon>
    </lineage>
</organism>
<keyword evidence="1 5" id="KW-0479">Metal-binding</keyword>
<dbReference type="PANTHER" id="PTHR14493">
    <property type="entry name" value="UNKEMPT FAMILY MEMBER"/>
    <property type="match status" value="1"/>
</dbReference>
<keyword evidence="4" id="KW-0238">DNA-binding</keyword>
<accession>A0AAD1YXM9</accession>
<evidence type="ECO:0000313" key="8">
    <source>
        <dbReference type="Proteomes" id="UP000834106"/>
    </source>
</evidence>
<dbReference type="EMBL" id="OU503039">
    <property type="protein sequence ID" value="CAI9759376.1"/>
    <property type="molecule type" value="Genomic_DNA"/>
</dbReference>
<dbReference type="PANTHER" id="PTHR14493:SF90">
    <property type="entry name" value="ZINC FINGER CCCH DOMAIN-CONTAINING PROTEIN 2"/>
    <property type="match status" value="1"/>
</dbReference>
<dbReference type="SMART" id="SM00356">
    <property type="entry name" value="ZnF_C3H1"/>
    <property type="match status" value="2"/>
</dbReference>
<dbReference type="Proteomes" id="UP000834106">
    <property type="component" value="Chromosome 4"/>
</dbReference>
<keyword evidence="3 5" id="KW-0862">Zinc</keyword>
<dbReference type="Gene3D" id="4.10.1000.10">
    <property type="entry name" value="Zinc finger, CCCH-type"/>
    <property type="match status" value="1"/>
</dbReference>
<evidence type="ECO:0000256" key="2">
    <source>
        <dbReference type="ARBA" id="ARBA00022771"/>
    </source>
</evidence>
<dbReference type="GO" id="GO:0003677">
    <property type="term" value="F:DNA binding"/>
    <property type="evidence" value="ECO:0007669"/>
    <property type="project" value="UniProtKB-KW"/>
</dbReference>
<evidence type="ECO:0000256" key="4">
    <source>
        <dbReference type="ARBA" id="ARBA00023125"/>
    </source>
</evidence>
<reference evidence="7" key="1">
    <citation type="submission" date="2023-05" db="EMBL/GenBank/DDBJ databases">
        <authorList>
            <person name="Huff M."/>
        </authorList>
    </citation>
    <scope>NUCLEOTIDE SEQUENCE</scope>
</reference>
<feature type="zinc finger region" description="C3H1-type" evidence="5">
    <location>
        <begin position="116"/>
        <end position="143"/>
    </location>
</feature>
<dbReference type="GO" id="GO:0008270">
    <property type="term" value="F:zinc ion binding"/>
    <property type="evidence" value="ECO:0007669"/>
    <property type="project" value="UniProtKB-KW"/>
</dbReference>
<dbReference type="InterPro" id="IPR057444">
    <property type="entry name" value="Znf-CCCH_AtC3H23-like"/>
</dbReference>
<dbReference type="PROSITE" id="PS50103">
    <property type="entry name" value="ZF_C3H1"/>
    <property type="match status" value="1"/>
</dbReference>
<evidence type="ECO:0000256" key="1">
    <source>
        <dbReference type="ARBA" id="ARBA00022723"/>
    </source>
</evidence>
<gene>
    <name evidence="7" type="ORF">FPE_LOCUS6806</name>
</gene>
<evidence type="ECO:0000259" key="6">
    <source>
        <dbReference type="PROSITE" id="PS50103"/>
    </source>
</evidence>
<proteinExistence type="predicted"/>